<dbReference type="PROSITE" id="PS50082">
    <property type="entry name" value="WD_REPEATS_2"/>
    <property type="match status" value="2"/>
</dbReference>
<dbReference type="OrthoDB" id="273771at2759"/>
<keyword evidence="3" id="KW-1185">Reference proteome</keyword>
<dbReference type="AlphaFoldDB" id="A0A8S1TKJ1"/>
<dbReference type="PANTHER" id="PTHR19920:SF0">
    <property type="entry name" value="CYTOSOLIC IRON-SULFUR PROTEIN ASSEMBLY PROTEIN CIAO1-RELATED"/>
    <property type="match status" value="1"/>
</dbReference>
<sequence>MYQDFSQRAQMIEDLSQIPCSNNHYNTRIEYISKNIQKGTKELLCSKCIENFNNPPSNLIFIQEIIERIEDEKQQCYIQTENATHHFIQDIERLILRLKDFQTQIHQQIENLIWVCKTWIENLNLYKSQKLKYRLLDEIENLDNLQLFQEELRQQSLTFDVYEINKINENNIEKIYLGIEKMNSKVKECSAFQVMANDIIKNVNNFEYFQSKKMKTNSQKLVSDKIEDQLCNALAFNSDESLLATAADKNIKIWKFQEGKLMENVGNLQEHSDQVVCLVFHPKEVALLISGSKDGLLKLWRQTSLNKWGSVESFRINLSYPISMVLNPNQNQLIVGCFDGSIKINPCNLDQKKPNEQQRLDKHTKPVYSISLNSKCNQFVSSSSDKQIIIWEKNDAQAWDCKYVVDKSINDICYRVSYFGDDTIVFQQKRNGQINFLKLHNNKFQERKQLMLTVNHQDPEVECFFPIIYNSKNQILVIKHFQHVYIIKQNKQQYQIISQPIDCQNPYNYGTLTKDGKFLVIWEYVTKKFKVYELQY</sequence>
<dbReference type="Pfam" id="PF00400">
    <property type="entry name" value="WD40"/>
    <property type="match status" value="3"/>
</dbReference>
<name>A0A8S1TKJ1_PAROT</name>
<comment type="caution">
    <text evidence="2">The sequence shown here is derived from an EMBL/GenBank/DDBJ whole genome shotgun (WGS) entry which is preliminary data.</text>
</comment>
<dbReference type="InterPro" id="IPR001680">
    <property type="entry name" value="WD40_rpt"/>
</dbReference>
<dbReference type="PANTHER" id="PTHR19920">
    <property type="entry name" value="WD40 PROTEIN CIAO1"/>
    <property type="match status" value="1"/>
</dbReference>
<evidence type="ECO:0000313" key="3">
    <source>
        <dbReference type="Proteomes" id="UP000683925"/>
    </source>
</evidence>
<dbReference type="Proteomes" id="UP000683925">
    <property type="component" value="Unassembled WGS sequence"/>
</dbReference>
<feature type="repeat" description="WD" evidence="1">
    <location>
        <begin position="268"/>
        <end position="300"/>
    </location>
</feature>
<dbReference type="GO" id="GO:0016226">
    <property type="term" value="P:iron-sulfur cluster assembly"/>
    <property type="evidence" value="ECO:0007669"/>
    <property type="project" value="TreeGrafter"/>
</dbReference>
<gene>
    <name evidence="2" type="ORF">POCTA_138.1.T0290222</name>
</gene>
<proteinExistence type="predicted"/>
<evidence type="ECO:0000256" key="1">
    <source>
        <dbReference type="PROSITE-ProRule" id="PRU00221"/>
    </source>
</evidence>
<accession>A0A8S1TKJ1</accession>
<feature type="repeat" description="WD" evidence="1">
    <location>
        <begin position="360"/>
        <end position="392"/>
    </location>
</feature>
<dbReference type="EMBL" id="CAJJDP010000029">
    <property type="protein sequence ID" value="CAD8154531.1"/>
    <property type="molecule type" value="Genomic_DNA"/>
</dbReference>
<dbReference type="PROSITE" id="PS50294">
    <property type="entry name" value="WD_REPEATS_REGION"/>
    <property type="match status" value="2"/>
</dbReference>
<protein>
    <recommendedName>
        <fullName evidence="4">WD domain, G-beta repeat protein</fullName>
    </recommendedName>
</protein>
<dbReference type="GO" id="GO:0097361">
    <property type="term" value="C:cytosolic [4Fe-4S] assembly targeting complex"/>
    <property type="evidence" value="ECO:0007669"/>
    <property type="project" value="TreeGrafter"/>
</dbReference>
<reference evidence="2" key="1">
    <citation type="submission" date="2021-01" db="EMBL/GenBank/DDBJ databases">
        <authorList>
            <consortium name="Genoscope - CEA"/>
            <person name="William W."/>
        </authorList>
    </citation>
    <scope>NUCLEOTIDE SEQUENCE</scope>
</reference>
<keyword evidence="1" id="KW-0853">WD repeat</keyword>
<organism evidence="2 3">
    <name type="scientific">Paramecium octaurelia</name>
    <dbReference type="NCBI Taxonomy" id="43137"/>
    <lineage>
        <taxon>Eukaryota</taxon>
        <taxon>Sar</taxon>
        <taxon>Alveolata</taxon>
        <taxon>Ciliophora</taxon>
        <taxon>Intramacronucleata</taxon>
        <taxon>Oligohymenophorea</taxon>
        <taxon>Peniculida</taxon>
        <taxon>Parameciidae</taxon>
        <taxon>Paramecium</taxon>
    </lineage>
</organism>
<dbReference type="OMA" id="EVECFFP"/>
<evidence type="ECO:0000313" key="2">
    <source>
        <dbReference type="EMBL" id="CAD8154531.1"/>
    </source>
</evidence>
<evidence type="ECO:0008006" key="4">
    <source>
        <dbReference type="Google" id="ProtNLM"/>
    </source>
</evidence>
<dbReference type="SMART" id="SM00320">
    <property type="entry name" value="WD40"/>
    <property type="match status" value="4"/>
</dbReference>